<evidence type="ECO:0000256" key="5">
    <source>
        <dbReference type="HAMAP-Rule" id="MF_00651"/>
    </source>
</evidence>
<keyword evidence="2 5" id="KW-0690">Ribosome biogenesis</keyword>
<dbReference type="Pfam" id="PF03652">
    <property type="entry name" value="RuvX"/>
    <property type="match status" value="1"/>
</dbReference>
<protein>
    <recommendedName>
        <fullName evidence="5">Putative pre-16S rRNA nuclease</fullName>
        <ecNumber evidence="5">3.1.-.-</ecNumber>
    </recommendedName>
</protein>
<comment type="subcellular location">
    <subcellularLocation>
        <location evidence="5">Cytoplasm</location>
    </subcellularLocation>
</comment>
<dbReference type="SMART" id="SM00732">
    <property type="entry name" value="YqgFc"/>
    <property type="match status" value="1"/>
</dbReference>
<dbReference type="Gene3D" id="3.30.420.140">
    <property type="entry name" value="YqgF/RNase H-like domain"/>
    <property type="match status" value="1"/>
</dbReference>
<reference evidence="8" key="1">
    <citation type="submission" date="2017-09" db="EMBL/GenBank/DDBJ databases">
        <title>Depth-based differentiation of microbial function through sediment-hosted aquifers and enrichment of novel symbionts in the deep terrestrial subsurface.</title>
        <authorList>
            <person name="Probst A.J."/>
            <person name="Ladd B."/>
            <person name="Jarett J.K."/>
            <person name="Geller-Mcgrath D.E."/>
            <person name="Sieber C.M.K."/>
            <person name="Emerson J.B."/>
            <person name="Anantharaman K."/>
            <person name="Thomas B.C."/>
            <person name="Malmstrom R."/>
            <person name="Stieglmeier M."/>
            <person name="Klingl A."/>
            <person name="Woyke T."/>
            <person name="Ryan C.M."/>
            <person name="Banfield J.F."/>
        </authorList>
    </citation>
    <scope>NUCLEOTIDE SEQUENCE [LARGE SCALE GENOMIC DNA]</scope>
</reference>
<dbReference type="InterPro" id="IPR012337">
    <property type="entry name" value="RNaseH-like_sf"/>
</dbReference>
<dbReference type="Proteomes" id="UP000228952">
    <property type="component" value="Unassembled WGS sequence"/>
</dbReference>
<feature type="domain" description="YqgF/RNase H-like" evidence="6">
    <location>
        <begin position="1"/>
        <end position="94"/>
    </location>
</feature>
<sequence>MYILGIDFGTKKIGAAILEDTSGICSPLPVILNDKKMWEHLATLIADFRISTVVLGLPSYASTEKKVQQFAATLQEKHALAVYFTQEDNTSIAIKKELSTQKQKKNLDSYSAVEILQQWISETAKDK</sequence>
<dbReference type="HAMAP" id="MF_00651">
    <property type="entry name" value="Nuclease_YqgF"/>
    <property type="match status" value="1"/>
</dbReference>
<comment type="similarity">
    <text evidence="5">Belongs to the YqgF HJR family.</text>
</comment>
<dbReference type="GO" id="GO:0000967">
    <property type="term" value="P:rRNA 5'-end processing"/>
    <property type="evidence" value="ECO:0007669"/>
    <property type="project" value="UniProtKB-UniRule"/>
</dbReference>
<name>A0A2M7W387_9BACT</name>
<dbReference type="GO" id="GO:0005737">
    <property type="term" value="C:cytoplasm"/>
    <property type="evidence" value="ECO:0007669"/>
    <property type="project" value="UniProtKB-SubCell"/>
</dbReference>
<organism evidence="7 8">
    <name type="scientific">Candidatus Dojkabacteria bacterium CG_4_10_14_0_2_um_filter_Dojkabacteria_WS6_41_15</name>
    <dbReference type="NCBI Taxonomy" id="2014249"/>
    <lineage>
        <taxon>Bacteria</taxon>
        <taxon>Candidatus Dojkabacteria</taxon>
    </lineage>
</organism>
<dbReference type="EMBL" id="PFQB01000009">
    <property type="protein sequence ID" value="PJA15749.1"/>
    <property type="molecule type" value="Genomic_DNA"/>
</dbReference>
<dbReference type="GO" id="GO:0004518">
    <property type="term" value="F:nuclease activity"/>
    <property type="evidence" value="ECO:0007669"/>
    <property type="project" value="UniProtKB-KW"/>
</dbReference>
<comment type="function">
    <text evidence="5">Could be a nuclease involved in processing of the 5'-end of pre-16S rRNA.</text>
</comment>
<comment type="caution">
    <text evidence="7">The sequence shown here is derived from an EMBL/GenBank/DDBJ whole genome shotgun (WGS) entry which is preliminary data.</text>
</comment>
<evidence type="ECO:0000256" key="2">
    <source>
        <dbReference type="ARBA" id="ARBA00022517"/>
    </source>
</evidence>
<evidence type="ECO:0000259" key="6">
    <source>
        <dbReference type="SMART" id="SM00732"/>
    </source>
</evidence>
<dbReference type="EC" id="3.1.-.-" evidence="5"/>
<keyword evidence="1 5" id="KW-0963">Cytoplasm</keyword>
<dbReference type="InterPro" id="IPR005227">
    <property type="entry name" value="YqgF"/>
</dbReference>
<dbReference type="PANTHER" id="PTHR33317:SF4">
    <property type="entry name" value="POLYNUCLEOTIDYL TRANSFERASE, RIBONUCLEASE H-LIKE SUPERFAMILY PROTEIN"/>
    <property type="match status" value="1"/>
</dbReference>
<gene>
    <name evidence="7" type="ORF">COX64_00335</name>
</gene>
<keyword evidence="4 5" id="KW-0378">Hydrolase</keyword>
<dbReference type="CDD" id="cd16964">
    <property type="entry name" value="YqgF"/>
    <property type="match status" value="1"/>
</dbReference>
<proteinExistence type="inferred from homology"/>
<dbReference type="GO" id="GO:0016788">
    <property type="term" value="F:hydrolase activity, acting on ester bonds"/>
    <property type="evidence" value="ECO:0007669"/>
    <property type="project" value="UniProtKB-UniRule"/>
</dbReference>
<dbReference type="SUPFAM" id="SSF53098">
    <property type="entry name" value="Ribonuclease H-like"/>
    <property type="match status" value="1"/>
</dbReference>
<accession>A0A2M7W387</accession>
<dbReference type="NCBIfam" id="TIGR00250">
    <property type="entry name" value="RNAse_H_YqgF"/>
    <property type="match status" value="1"/>
</dbReference>
<keyword evidence="3 5" id="KW-0540">Nuclease</keyword>
<evidence type="ECO:0000313" key="7">
    <source>
        <dbReference type="EMBL" id="PJA15749.1"/>
    </source>
</evidence>
<dbReference type="InterPro" id="IPR037027">
    <property type="entry name" value="YqgF/RNaseH-like_dom_sf"/>
</dbReference>
<evidence type="ECO:0000256" key="1">
    <source>
        <dbReference type="ARBA" id="ARBA00022490"/>
    </source>
</evidence>
<dbReference type="AlphaFoldDB" id="A0A2M7W387"/>
<dbReference type="InterPro" id="IPR006641">
    <property type="entry name" value="YqgF/RNaseH-like_dom"/>
</dbReference>
<evidence type="ECO:0000256" key="3">
    <source>
        <dbReference type="ARBA" id="ARBA00022722"/>
    </source>
</evidence>
<dbReference type="PANTHER" id="PTHR33317">
    <property type="entry name" value="POLYNUCLEOTIDYL TRANSFERASE, RIBONUCLEASE H-LIKE SUPERFAMILY PROTEIN"/>
    <property type="match status" value="1"/>
</dbReference>
<evidence type="ECO:0000256" key="4">
    <source>
        <dbReference type="ARBA" id="ARBA00022801"/>
    </source>
</evidence>
<evidence type="ECO:0000313" key="8">
    <source>
        <dbReference type="Proteomes" id="UP000228952"/>
    </source>
</evidence>